<dbReference type="RefSeq" id="WP_066211240.1">
    <property type="nucleotide sequence ID" value="NZ_FNSN01000003.1"/>
</dbReference>
<dbReference type="STRING" id="156980.SAMN04489745_1369"/>
<protein>
    <submittedName>
        <fullName evidence="1">Uncharacterized protein</fullName>
    </submittedName>
</protein>
<reference evidence="1 2" key="1">
    <citation type="submission" date="2016-10" db="EMBL/GenBank/DDBJ databases">
        <authorList>
            <person name="de Groot N.N."/>
        </authorList>
    </citation>
    <scope>NUCLEOTIDE SEQUENCE [LARGE SCALE GENOMIC DNA]</scope>
    <source>
        <strain evidence="1 2">DSM 10495</strain>
    </source>
</reference>
<dbReference type="AlphaFoldDB" id="A0A1H4MKA4"/>
<accession>A0A1H4MKA4</accession>
<evidence type="ECO:0000313" key="2">
    <source>
        <dbReference type="Proteomes" id="UP000182652"/>
    </source>
</evidence>
<evidence type="ECO:0000313" key="1">
    <source>
        <dbReference type="EMBL" id="SEB83184.1"/>
    </source>
</evidence>
<gene>
    <name evidence="1" type="ORF">SAMN04489745_1369</name>
</gene>
<dbReference type="EMBL" id="FNSN01000003">
    <property type="protein sequence ID" value="SEB83184.1"/>
    <property type="molecule type" value="Genomic_DNA"/>
</dbReference>
<proteinExistence type="predicted"/>
<organism evidence="1 2">
    <name type="scientific">Arthrobacter woluwensis</name>
    <dbReference type="NCBI Taxonomy" id="156980"/>
    <lineage>
        <taxon>Bacteria</taxon>
        <taxon>Bacillati</taxon>
        <taxon>Actinomycetota</taxon>
        <taxon>Actinomycetes</taxon>
        <taxon>Micrococcales</taxon>
        <taxon>Micrococcaceae</taxon>
        <taxon>Arthrobacter</taxon>
    </lineage>
</organism>
<dbReference type="Proteomes" id="UP000182652">
    <property type="component" value="Unassembled WGS sequence"/>
</dbReference>
<sequence length="213" mass="23730">MSVDEPIGPGRSGADEPAPWNITVGTSFPLLVALYLRDSSGMHDAGIPTLAPIEPRVHGSEHHHLISEVGGRDALRIEWEAWWEHLLRTHHSHTQAPVILETAQFVGSPALHRIASAHRGAAYSWAEARVREHTQHQARHSGVLEAEVEAVVKARERAVRRRARAFSLNVVVLPFAEPRAWYPEPELVLLSHHLVGDPPLLRSYLEPIVELLV</sequence>
<keyword evidence="2" id="KW-1185">Reference proteome</keyword>
<name>A0A1H4MKA4_9MICC</name>